<evidence type="ECO:0000256" key="1">
    <source>
        <dbReference type="SAM" id="MobiDB-lite"/>
    </source>
</evidence>
<feature type="compositionally biased region" description="Polar residues" evidence="1">
    <location>
        <begin position="103"/>
        <end position="133"/>
    </location>
</feature>
<evidence type="ECO:0000313" key="2">
    <source>
        <dbReference type="EMBL" id="KAK4126763.1"/>
    </source>
</evidence>
<feature type="compositionally biased region" description="Polar residues" evidence="1">
    <location>
        <begin position="76"/>
        <end position="96"/>
    </location>
</feature>
<protein>
    <submittedName>
        <fullName evidence="2">Uncharacterized protein</fullName>
    </submittedName>
</protein>
<reference evidence="2" key="1">
    <citation type="journal article" date="2023" name="Mol. Phylogenet. Evol.">
        <title>Genome-scale phylogeny and comparative genomics of the fungal order Sordariales.</title>
        <authorList>
            <person name="Hensen N."/>
            <person name="Bonometti L."/>
            <person name="Westerberg I."/>
            <person name="Brannstrom I.O."/>
            <person name="Guillou S."/>
            <person name="Cros-Aarteil S."/>
            <person name="Calhoun S."/>
            <person name="Haridas S."/>
            <person name="Kuo A."/>
            <person name="Mondo S."/>
            <person name="Pangilinan J."/>
            <person name="Riley R."/>
            <person name="LaButti K."/>
            <person name="Andreopoulos B."/>
            <person name="Lipzen A."/>
            <person name="Chen C."/>
            <person name="Yan M."/>
            <person name="Daum C."/>
            <person name="Ng V."/>
            <person name="Clum A."/>
            <person name="Steindorff A."/>
            <person name="Ohm R.A."/>
            <person name="Martin F."/>
            <person name="Silar P."/>
            <person name="Natvig D.O."/>
            <person name="Lalanne C."/>
            <person name="Gautier V."/>
            <person name="Ament-Velasquez S.L."/>
            <person name="Kruys A."/>
            <person name="Hutchinson M.I."/>
            <person name="Powell A.J."/>
            <person name="Barry K."/>
            <person name="Miller A.N."/>
            <person name="Grigoriev I.V."/>
            <person name="Debuchy R."/>
            <person name="Gladieux P."/>
            <person name="Hiltunen Thoren M."/>
            <person name="Johannesson H."/>
        </authorList>
    </citation>
    <scope>NUCLEOTIDE SEQUENCE</scope>
    <source>
        <strain evidence="2">CBS 731.68</strain>
    </source>
</reference>
<dbReference type="GeneID" id="87822852"/>
<feature type="compositionally biased region" description="Polar residues" evidence="1">
    <location>
        <begin position="176"/>
        <end position="188"/>
    </location>
</feature>
<feature type="compositionally biased region" description="Low complexity" evidence="1">
    <location>
        <begin position="146"/>
        <end position="175"/>
    </location>
</feature>
<reference evidence="2" key="2">
    <citation type="submission" date="2023-05" db="EMBL/GenBank/DDBJ databases">
        <authorList>
            <consortium name="Lawrence Berkeley National Laboratory"/>
            <person name="Steindorff A."/>
            <person name="Hensen N."/>
            <person name="Bonometti L."/>
            <person name="Westerberg I."/>
            <person name="Brannstrom I.O."/>
            <person name="Guillou S."/>
            <person name="Cros-Aarteil S."/>
            <person name="Calhoun S."/>
            <person name="Haridas S."/>
            <person name="Kuo A."/>
            <person name="Mondo S."/>
            <person name="Pangilinan J."/>
            <person name="Riley R."/>
            <person name="Labutti K."/>
            <person name="Andreopoulos B."/>
            <person name="Lipzen A."/>
            <person name="Chen C."/>
            <person name="Yanf M."/>
            <person name="Daum C."/>
            <person name="Ng V."/>
            <person name="Clum A."/>
            <person name="Ohm R."/>
            <person name="Martin F."/>
            <person name="Silar P."/>
            <person name="Natvig D."/>
            <person name="Lalanne C."/>
            <person name="Gautier V."/>
            <person name="Ament-Velasquez S.L."/>
            <person name="Kruys A."/>
            <person name="Hutchinson M.I."/>
            <person name="Powell A.J."/>
            <person name="Barry K."/>
            <person name="Miller A.N."/>
            <person name="Grigoriev I.V."/>
            <person name="Debuchy R."/>
            <person name="Gladieux P."/>
            <person name="Thoren M.H."/>
            <person name="Johannesson H."/>
        </authorList>
    </citation>
    <scope>NUCLEOTIDE SEQUENCE</scope>
    <source>
        <strain evidence="2">CBS 731.68</strain>
    </source>
</reference>
<keyword evidence="3" id="KW-1185">Reference proteome</keyword>
<dbReference type="AlphaFoldDB" id="A0AAN6U5B7"/>
<sequence>MPTPTTTPDPWKTVALPKIIVTFSIPQRSETIMPWSPQLLPYQGSPSPARSTLYTSRACSPLRSPQLLPYWRSPSPVRSTYTSRAYSPPRTNTYTSRAYRPPRTSSYSRAYSPHRTSSYSCAYSPPRTSSSRAHSPPRTGSYYSRAYSPPRTSTYTSRASSPPRRSSYSRAYSPPQTSTYSPLRTSRAYSPIRTTRAYSPPRRTRSRSSFRSRLSSVGRSFSSALESVPRDTLHDFGDAVGSYMADRLGWSELDGRSTDQRAGRDQWSEREGYFGYSSMA</sequence>
<organism evidence="2 3">
    <name type="scientific">Parathielavia appendiculata</name>
    <dbReference type="NCBI Taxonomy" id="2587402"/>
    <lineage>
        <taxon>Eukaryota</taxon>
        <taxon>Fungi</taxon>
        <taxon>Dikarya</taxon>
        <taxon>Ascomycota</taxon>
        <taxon>Pezizomycotina</taxon>
        <taxon>Sordariomycetes</taxon>
        <taxon>Sordariomycetidae</taxon>
        <taxon>Sordariales</taxon>
        <taxon>Chaetomiaceae</taxon>
        <taxon>Parathielavia</taxon>
    </lineage>
</organism>
<evidence type="ECO:0000313" key="3">
    <source>
        <dbReference type="Proteomes" id="UP001302602"/>
    </source>
</evidence>
<proteinExistence type="predicted"/>
<accession>A0AAN6U5B7</accession>
<name>A0AAN6U5B7_9PEZI</name>
<dbReference type="EMBL" id="MU853224">
    <property type="protein sequence ID" value="KAK4126763.1"/>
    <property type="molecule type" value="Genomic_DNA"/>
</dbReference>
<dbReference type="Proteomes" id="UP001302602">
    <property type="component" value="Unassembled WGS sequence"/>
</dbReference>
<feature type="region of interest" description="Disordered" evidence="1">
    <location>
        <begin position="76"/>
        <end position="211"/>
    </location>
</feature>
<gene>
    <name evidence="2" type="ORF">N657DRAFT_175354</name>
</gene>
<dbReference type="RefSeq" id="XP_062650534.1">
    <property type="nucleotide sequence ID" value="XM_062786086.1"/>
</dbReference>
<comment type="caution">
    <text evidence="2">The sequence shown here is derived from an EMBL/GenBank/DDBJ whole genome shotgun (WGS) entry which is preliminary data.</text>
</comment>